<keyword evidence="1" id="KW-1133">Transmembrane helix</keyword>
<proteinExistence type="predicted"/>
<keyword evidence="1" id="KW-0812">Transmembrane</keyword>
<gene>
    <name evidence="2" type="ORF">PQJ61_08620</name>
</gene>
<organism evidence="2 3">
    <name type="scientific">Candidatus Thalassospirochaeta sargassi</name>
    <dbReference type="NCBI Taxonomy" id="3119039"/>
    <lineage>
        <taxon>Bacteria</taxon>
        <taxon>Pseudomonadati</taxon>
        <taxon>Spirochaetota</taxon>
        <taxon>Spirochaetia</taxon>
        <taxon>Spirochaetales</taxon>
        <taxon>Spirochaetaceae</taxon>
        <taxon>Candidatus Thalassospirochaeta</taxon>
    </lineage>
</organism>
<dbReference type="AlphaFoldDB" id="A0AAJ1MKH5"/>
<feature type="transmembrane region" description="Helical" evidence="1">
    <location>
        <begin position="190"/>
        <end position="207"/>
    </location>
</feature>
<sequence>MNIFIYEMKTYQNSIIIWSLSISALMLLFMAIYPTFAEDAALMESILSNFPEEFARAFGMGGNLSLTSVPGYFKFIFIYIQLAISIQSSNYGFHFLSVDERELTADFIMSKPVSRRKLVISKFSAAFSGLIITNTITTAAGLISIELFRNGNSYDAGNILVLMSSTFFFQLFFLSAGMLVSVSVKKIRSVLAYSMGLAFGMYIISALKEALGMKALGYISPFYHFEPGYMIEFGKYNMERASISFAFIIVSIVVSWNLYMKRDIHSL</sequence>
<dbReference type="Pfam" id="PF12679">
    <property type="entry name" value="ABC2_membrane_2"/>
    <property type="match status" value="1"/>
</dbReference>
<name>A0AAJ1MKH5_9SPIO</name>
<evidence type="ECO:0000256" key="1">
    <source>
        <dbReference type="SAM" id="Phobius"/>
    </source>
</evidence>
<reference evidence="2 3" key="1">
    <citation type="submission" date="2022-12" db="EMBL/GenBank/DDBJ databases">
        <title>Metagenome assembled genome from gulf of manar.</title>
        <authorList>
            <person name="Kohli P."/>
            <person name="Pk S."/>
            <person name="Venkata Ramana C."/>
            <person name="Sasikala C."/>
        </authorList>
    </citation>
    <scope>NUCLEOTIDE SEQUENCE [LARGE SCALE GENOMIC DNA]</scope>
    <source>
        <strain evidence="2">JB008</strain>
    </source>
</reference>
<feature type="transmembrane region" description="Helical" evidence="1">
    <location>
        <begin position="157"/>
        <end position="178"/>
    </location>
</feature>
<dbReference type="GO" id="GO:0140359">
    <property type="term" value="F:ABC-type transporter activity"/>
    <property type="evidence" value="ECO:0007669"/>
    <property type="project" value="InterPro"/>
</dbReference>
<feature type="transmembrane region" description="Helical" evidence="1">
    <location>
        <begin position="119"/>
        <end position="145"/>
    </location>
</feature>
<dbReference type="Proteomes" id="UP001221217">
    <property type="component" value="Unassembled WGS sequence"/>
</dbReference>
<feature type="transmembrane region" description="Helical" evidence="1">
    <location>
        <begin position="15"/>
        <end position="36"/>
    </location>
</feature>
<comment type="caution">
    <text evidence="2">The sequence shown here is derived from an EMBL/GenBank/DDBJ whole genome shotgun (WGS) entry which is preliminary data.</text>
</comment>
<evidence type="ECO:0000313" key="2">
    <source>
        <dbReference type="EMBL" id="MDC7226816.1"/>
    </source>
</evidence>
<dbReference type="EMBL" id="JAQQAL010000017">
    <property type="protein sequence ID" value="MDC7226816.1"/>
    <property type="molecule type" value="Genomic_DNA"/>
</dbReference>
<dbReference type="GO" id="GO:0005886">
    <property type="term" value="C:plasma membrane"/>
    <property type="evidence" value="ECO:0007669"/>
    <property type="project" value="UniProtKB-SubCell"/>
</dbReference>
<keyword evidence="1" id="KW-0472">Membrane</keyword>
<feature type="transmembrane region" description="Helical" evidence="1">
    <location>
        <begin position="241"/>
        <end position="259"/>
    </location>
</feature>
<accession>A0AAJ1MKH5</accession>
<protein>
    <submittedName>
        <fullName evidence="2">ABC transporter permease subunit</fullName>
    </submittedName>
</protein>
<evidence type="ECO:0000313" key="3">
    <source>
        <dbReference type="Proteomes" id="UP001221217"/>
    </source>
</evidence>